<keyword evidence="3" id="KW-0863">Zinc-finger</keyword>
<evidence type="ECO:0000313" key="8">
    <source>
        <dbReference type="EMBL" id="OWF35309.1"/>
    </source>
</evidence>
<sequence length="321" mass="36420">MCNVSFCVEYNGPRAKRDECVVCGATIQTKGCLKMGCFSEDNQEEQQWYHFKCFWQGSKYKHILMQEDPNCPSFEGYVELKSTDKRKIGSALKELQKHSSEGTGIAHGLKSGTTNKDKASSSSSSSATRLETKTTRLKRPSGKHMFRIHKDSMKYIQIKRYRQGVFVTLTEFYWNESVKSWLPTSTSIRLSITEWEELYKGRNAIDSAIQTAERNLDEPPQKKKRDITGTATSENNLRDDMVLTLSGTRPVCVRTHILNDAKQVVVAIGFPGTITYTDGKPTLMDCMPVSLTTDEWANLMQLRPEINDDISDSFDVYCLDV</sequence>
<gene>
    <name evidence="8" type="ORF">KP79_PYT12058</name>
</gene>
<dbReference type="InterPro" id="IPR001510">
    <property type="entry name" value="Znf_PARP"/>
</dbReference>
<feature type="compositionally biased region" description="Low complexity" evidence="6">
    <location>
        <begin position="120"/>
        <end position="129"/>
    </location>
</feature>
<dbReference type="EMBL" id="NEDP02076733">
    <property type="protein sequence ID" value="OWF35309.1"/>
    <property type="molecule type" value="Genomic_DNA"/>
</dbReference>
<dbReference type="SUPFAM" id="SSF57716">
    <property type="entry name" value="Glucocorticoid receptor-like (DNA-binding domain)"/>
    <property type="match status" value="1"/>
</dbReference>
<keyword evidence="2" id="KW-0479">Metal-binding</keyword>
<dbReference type="Proteomes" id="UP000242188">
    <property type="component" value="Unassembled WGS sequence"/>
</dbReference>
<comment type="subcellular location">
    <subcellularLocation>
        <location evidence="1">Nucleus</location>
    </subcellularLocation>
</comment>
<keyword evidence="4" id="KW-0862">Zinc</keyword>
<dbReference type="GO" id="GO:0003677">
    <property type="term" value="F:DNA binding"/>
    <property type="evidence" value="ECO:0007669"/>
    <property type="project" value="InterPro"/>
</dbReference>
<evidence type="ECO:0000256" key="6">
    <source>
        <dbReference type="SAM" id="MobiDB-lite"/>
    </source>
</evidence>
<comment type="caution">
    <text evidence="8">The sequence shown here is derived from an EMBL/GenBank/DDBJ whole genome shotgun (WGS) entry which is preliminary data.</text>
</comment>
<dbReference type="GO" id="GO:0008270">
    <property type="term" value="F:zinc ion binding"/>
    <property type="evidence" value="ECO:0007669"/>
    <property type="project" value="UniProtKB-KW"/>
</dbReference>
<evidence type="ECO:0000256" key="2">
    <source>
        <dbReference type="ARBA" id="ARBA00022723"/>
    </source>
</evidence>
<feature type="domain" description="PARP-type" evidence="7">
    <location>
        <begin position="47"/>
        <end position="96"/>
    </location>
</feature>
<dbReference type="InterPro" id="IPR009044">
    <property type="entry name" value="ssDNA-bd_transcriptional_reg"/>
</dbReference>
<accession>A0A210PFP5</accession>
<dbReference type="Gene3D" id="3.30.1740.10">
    <property type="entry name" value="Zinc finger, PARP-type"/>
    <property type="match status" value="1"/>
</dbReference>
<evidence type="ECO:0000256" key="3">
    <source>
        <dbReference type="ARBA" id="ARBA00022771"/>
    </source>
</evidence>
<evidence type="ECO:0000256" key="1">
    <source>
        <dbReference type="ARBA" id="ARBA00004123"/>
    </source>
</evidence>
<feature type="region of interest" description="Disordered" evidence="6">
    <location>
        <begin position="98"/>
        <end position="136"/>
    </location>
</feature>
<proteinExistence type="predicted"/>
<keyword evidence="9" id="KW-1185">Reference proteome</keyword>
<dbReference type="GO" id="GO:0006355">
    <property type="term" value="P:regulation of DNA-templated transcription"/>
    <property type="evidence" value="ECO:0007669"/>
    <property type="project" value="InterPro"/>
</dbReference>
<evidence type="ECO:0000313" key="9">
    <source>
        <dbReference type="Proteomes" id="UP000242188"/>
    </source>
</evidence>
<protein>
    <recommendedName>
        <fullName evidence="7">PARP-type domain-containing protein</fullName>
    </recommendedName>
</protein>
<dbReference type="SUPFAM" id="SSF54447">
    <property type="entry name" value="ssDNA-binding transcriptional regulator domain"/>
    <property type="match status" value="1"/>
</dbReference>
<dbReference type="GO" id="GO:0005634">
    <property type="term" value="C:nucleus"/>
    <property type="evidence" value="ECO:0007669"/>
    <property type="project" value="UniProtKB-SubCell"/>
</dbReference>
<organism evidence="8 9">
    <name type="scientific">Mizuhopecten yessoensis</name>
    <name type="common">Japanese scallop</name>
    <name type="synonym">Patinopecten yessoensis</name>
    <dbReference type="NCBI Taxonomy" id="6573"/>
    <lineage>
        <taxon>Eukaryota</taxon>
        <taxon>Metazoa</taxon>
        <taxon>Spiralia</taxon>
        <taxon>Lophotrochozoa</taxon>
        <taxon>Mollusca</taxon>
        <taxon>Bivalvia</taxon>
        <taxon>Autobranchia</taxon>
        <taxon>Pteriomorphia</taxon>
        <taxon>Pectinida</taxon>
        <taxon>Pectinoidea</taxon>
        <taxon>Pectinidae</taxon>
        <taxon>Mizuhopecten</taxon>
    </lineage>
</organism>
<dbReference type="OrthoDB" id="10387384at2759"/>
<reference evidence="8 9" key="1">
    <citation type="journal article" date="2017" name="Nat. Ecol. Evol.">
        <title>Scallop genome provides insights into evolution of bilaterian karyotype and development.</title>
        <authorList>
            <person name="Wang S."/>
            <person name="Zhang J."/>
            <person name="Jiao W."/>
            <person name="Li J."/>
            <person name="Xun X."/>
            <person name="Sun Y."/>
            <person name="Guo X."/>
            <person name="Huan P."/>
            <person name="Dong B."/>
            <person name="Zhang L."/>
            <person name="Hu X."/>
            <person name="Sun X."/>
            <person name="Wang J."/>
            <person name="Zhao C."/>
            <person name="Wang Y."/>
            <person name="Wang D."/>
            <person name="Huang X."/>
            <person name="Wang R."/>
            <person name="Lv J."/>
            <person name="Li Y."/>
            <person name="Zhang Z."/>
            <person name="Liu B."/>
            <person name="Lu W."/>
            <person name="Hui Y."/>
            <person name="Liang J."/>
            <person name="Zhou Z."/>
            <person name="Hou R."/>
            <person name="Li X."/>
            <person name="Liu Y."/>
            <person name="Li H."/>
            <person name="Ning X."/>
            <person name="Lin Y."/>
            <person name="Zhao L."/>
            <person name="Xing Q."/>
            <person name="Dou J."/>
            <person name="Li Y."/>
            <person name="Mao J."/>
            <person name="Guo H."/>
            <person name="Dou H."/>
            <person name="Li T."/>
            <person name="Mu C."/>
            <person name="Jiang W."/>
            <person name="Fu Q."/>
            <person name="Fu X."/>
            <person name="Miao Y."/>
            <person name="Liu J."/>
            <person name="Yu Q."/>
            <person name="Li R."/>
            <person name="Liao H."/>
            <person name="Li X."/>
            <person name="Kong Y."/>
            <person name="Jiang Z."/>
            <person name="Chourrout D."/>
            <person name="Li R."/>
            <person name="Bao Z."/>
        </authorList>
    </citation>
    <scope>NUCLEOTIDE SEQUENCE [LARGE SCALE GENOMIC DNA]</scope>
    <source>
        <strain evidence="8 9">PY_sf001</strain>
    </source>
</reference>
<name>A0A210PFP5_MIZYE</name>
<evidence type="ECO:0000256" key="4">
    <source>
        <dbReference type="ARBA" id="ARBA00022833"/>
    </source>
</evidence>
<evidence type="ECO:0000256" key="5">
    <source>
        <dbReference type="ARBA" id="ARBA00023242"/>
    </source>
</evidence>
<dbReference type="PROSITE" id="PS50064">
    <property type="entry name" value="ZF_PARP_2"/>
    <property type="match status" value="1"/>
</dbReference>
<dbReference type="AlphaFoldDB" id="A0A210PFP5"/>
<dbReference type="Gene3D" id="2.30.31.10">
    <property type="entry name" value="Transcriptional Coactivator Pc4, Chain A"/>
    <property type="match status" value="1"/>
</dbReference>
<evidence type="ECO:0000259" key="7">
    <source>
        <dbReference type="PROSITE" id="PS50064"/>
    </source>
</evidence>
<keyword evidence="5" id="KW-0539">Nucleus</keyword>
<dbReference type="InterPro" id="IPR036957">
    <property type="entry name" value="Znf_PARP_sf"/>
</dbReference>